<protein>
    <submittedName>
        <fullName evidence="9">Related to beta-xylosidase</fullName>
    </submittedName>
</protein>
<dbReference type="SUPFAM" id="SSF49899">
    <property type="entry name" value="Concanavalin A-like lectins/glucanases"/>
    <property type="match status" value="1"/>
</dbReference>
<dbReference type="InterPro" id="IPR006710">
    <property type="entry name" value="Glyco_hydro_43"/>
</dbReference>
<name>A0A1L7XQC3_9HELO</name>
<dbReference type="InterPro" id="IPR023296">
    <property type="entry name" value="Glyco_hydro_beta-prop_sf"/>
</dbReference>
<dbReference type="PANTHER" id="PTHR42812:SF17">
    <property type="entry name" value="BETA-XYLOSIDASE C-TERMINAL CONCANAVALIN A-LIKE DOMAIN-CONTAINING PROTEIN-RELATED"/>
    <property type="match status" value="1"/>
</dbReference>
<evidence type="ECO:0000256" key="5">
    <source>
        <dbReference type="PIRSR" id="PIRSR606710-2"/>
    </source>
</evidence>
<keyword evidence="3 6" id="KW-0326">Glycosidase</keyword>
<keyword evidence="2 6" id="KW-0378">Hydrolase</keyword>
<dbReference type="GO" id="GO:0004553">
    <property type="term" value="F:hydrolase activity, hydrolyzing O-glycosyl compounds"/>
    <property type="evidence" value="ECO:0007669"/>
    <property type="project" value="InterPro"/>
</dbReference>
<dbReference type="InterPro" id="IPR013320">
    <property type="entry name" value="ConA-like_dom_sf"/>
</dbReference>
<feature type="active site" description="Proton acceptor" evidence="4">
    <location>
        <position position="34"/>
    </location>
</feature>
<evidence type="ECO:0000256" key="6">
    <source>
        <dbReference type="RuleBase" id="RU361187"/>
    </source>
</evidence>
<proteinExistence type="inferred from homology"/>
<evidence type="ECO:0000313" key="9">
    <source>
        <dbReference type="EMBL" id="CZR67137.1"/>
    </source>
</evidence>
<gene>
    <name evidence="9" type="ORF">PAC_17036</name>
</gene>
<feature type="signal peptide" evidence="7">
    <location>
        <begin position="1"/>
        <end position="18"/>
    </location>
</feature>
<dbReference type="EMBL" id="FJOG01000042">
    <property type="protein sequence ID" value="CZR67137.1"/>
    <property type="molecule type" value="Genomic_DNA"/>
</dbReference>
<evidence type="ECO:0000256" key="4">
    <source>
        <dbReference type="PIRSR" id="PIRSR606710-1"/>
    </source>
</evidence>
<evidence type="ECO:0000256" key="1">
    <source>
        <dbReference type="ARBA" id="ARBA00009865"/>
    </source>
</evidence>
<organism evidence="9 10">
    <name type="scientific">Phialocephala subalpina</name>
    <dbReference type="NCBI Taxonomy" id="576137"/>
    <lineage>
        <taxon>Eukaryota</taxon>
        <taxon>Fungi</taxon>
        <taxon>Dikarya</taxon>
        <taxon>Ascomycota</taxon>
        <taxon>Pezizomycotina</taxon>
        <taxon>Leotiomycetes</taxon>
        <taxon>Helotiales</taxon>
        <taxon>Mollisiaceae</taxon>
        <taxon>Phialocephala</taxon>
        <taxon>Phialocephala fortinii species complex</taxon>
    </lineage>
</organism>
<dbReference type="Pfam" id="PF17851">
    <property type="entry name" value="GH43_C2"/>
    <property type="match status" value="1"/>
</dbReference>
<comment type="similarity">
    <text evidence="1 6">Belongs to the glycosyl hydrolase 43 family.</text>
</comment>
<dbReference type="GO" id="GO:0005975">
    <property type="term" value="P:carbohydrate metabolic process"/>
    <property type="evidence" value="ECO:0007669"/>
    <property type="project" value="InterPro"/>
</dbReference>
<dbReference type="SUPFAM" id="SSF75005">
    <property type="entry name" value="Arabinanase/levansucrase/invertase"/>
    <property type="match status" value="1"/>
</dbReference>
<sequence>MLTQFLAALGFLTSFCLATNSTYHNPILPGFHPDPSCIFVPDWDDIFFCASSSFLVFPGIPIHASRDLRSWKLVSNALSRPEQLPGLNTAKRATSGIWAPTLRYRDGIFYLVTTLVYDDYPKNASNRFDNFVITTANPFNSSAWSQPVHFNFSGYDTSPFWDDDGQVYVTGTHAWEVQPGIQAFPLNIETSQVGEIVNIWNGTGGSSPEGPHIYRKDGYYYLLIAEGGTGSGHMATIARSKNVLGPYESDPKNPVLTAANTTRYFQNVGHADMFQDSEDNWWAVALSVRQGPDGSYPMGRETTLTPVTWNEGEWPVFTNVTGKMNGWHLESDAPVAEGEGSLVTSGEHLKFKANTTLPPEFVHWRFPTPSSYSISPPGHQNSLQLTSSISNLTGSDGRSAEPLGQTFVGRRQVHSFFTFSTTFDTTSLAAEDQEVGVTVFLDQLHHYDLGVVMVQNSTNSTNISPYLRLRGITTVPGFLSSDIAVIPVPNSWATKHIIFEIRASNITHYTFSAAPAGKKSQMIDIGFAPGLGLTWGFTGALLGVYATTNGGETEFQTYVSDWKDRFASSKDIVNVH</sequence>
<feature type="active site" description="Proton donor" evidence="4">
    <location>
        <position position="209"/>
    </location>
</feature>
<evidence type="ECO:0000256" key="2">
    <source>
        <dbReference type="ARBA" id="ARBA00022801"/>
    </source>
</evidence>
<evidence type="ECO:0000256" key="7">
    <source>
        <dbReference type="SAM" id="SignalP"/>
    </source>
</evidence>
<dbReference type="PANTHER" id="PTHR42812">
    <property type="entry name" value="BETA-XYLOSIDASE"/>
    <property type="match status" value="1"/>
</dbReference>
<evidence type="ECO:0000256" key="3">
    <source>
        <dbReference type="ARBA" id="ARBA00023295"/>
    </source>
</evidence>
<dbReference type="Gene3D" id="2.60.120.200">
    <property type="match status" value="1"/>
</dbReference>
<feature type="domain" description="Beta-xylosidase C-terminal Concanavalin A-like" evidence="8">
    <location>
        <begin position="354"/>
        <end position="553"/>
    </location>
</feature>
<dbReference type="CDD" id="cd18833">
    <property type="entry name" value="GH43_PcXyl-like"/>
    <property type="match status" value="1"/>
</dbReference>
<keyword evidence="7" id="KW-0732">Signal</keyword>
<dbReference type="OrthoDB" id="408373at2759"/>
<keyword evidence="10" id="KW-1185">Reference proteome</keyword>
<dbReference type="Proteomes" id="UP000184330">
    <property type="component" value="Unassembled WGS sequence"/>
</dbReference>
<accession>A0A1L7XQC3</accession>
<dbReference type="Gene3D" id="2.115.10.20">
    <property type="entry name" value="Glycosyl hydrolase domain, family 43"/>
    <property type="match status" value="1"/>
</dbReference>
<evidence type="ECO:0000313" key="10">
    <source>
        <dbReference type="Proteomes" id="UP000184330"/>
    </source>
</evidence>
<dbReference type="AlphaFoldDB" id="A0A1L7XQC3"/>
<evidence type="ECO:0000259" key="8">
    <source>
        <dbReference type="Pfam" id="PF17851"/>
    </source>
</evidence>
<dbReference type="STRING" id="576137.A0A1L7XQC3"/>
<reference evidence="9 10" key="1">
    <citation type="submission" date="2016-03" db="EMBL/GenBank/DDBJ databases">
        <authorList>
            <person name="Ploux O."/>
        </authorList>
    </citation>
    <scope>NUCLEOTIDE SEQUENCE [LARGE SCALE GENOMIC DNA]</scope>
    <source>
        <strain evidence="9 10">UAMH 11012</strain>
    </source>
</reference>
<feature type="site" description="Important for catalytic activity, responsible for pKa modulation of the active site Glu and correct orientation of both the proton donor and substrate" evidence="5">
    <location>
        <position position="156"/>
    </location>
</feature>
<feature type="chain" id="PRO_5012837881" evidence="7">
    <location>
        <begin position="19"/>
        <end position="576"/>
    </location>
</feature>
<dbReference type="InterPro" id="IPR041542">
    <property type="entry name" value="GH43_C2"/>
</dbReference>
<dbReference type="InterPro" id="IPR051795">
    <property type="entry name" value="Glycosyl_Hydrlase_43"/>
</dbReference>
<dbReference type="Pfam" id="PF04616">
    <property type="entry name" value="Glyco_hydro_43"/>
    <property type="match status" value="1"/>
</dbReference>